<evidence type="ECO:0000256" key="5">
    <source>
        <dbReference type="ARBA" id="ARBA00022729"/>
    </source>
</evidence>
<name>A0A1J0RBN3_9TRYP</name>
<evidence type="ECO:0000313" key="11">
    <source>
        <dbReference type="EMBL" id="APD75190.1"/>
    </source>
</evidence>
<evidence type="ECO:0000256" key="8">
    <source>
        <dbReference type="ARBA" id="ARBA00023288"/>
    </source>
</evidence>
<evidence type="ECO:0000256" key="3">
    <source>
        <dbReference type="ARBA" id="ARBA00022475"/>
    </source>
</evidence>
<evidence type="ECO:0000259" key="10">
    <source>
        <dbReference type="Pfam" id="PF13206"/>
    </source>
</evidence>
<comment type="function">
    <text evidence="1">VSG forms a coat on the surface of the parasite. The trypanosome evades the immune response of the host by expressing a series of antigenically distinct VSGs from an estimated 1000 VSG genes.</text>
</comment>
<dbReference type="Pfam" id="PF13206">
    <property type="entry name" value="VSG_B"/>
    <property type="match status" value="1"/>
</dbReference>
<keyword evidence="7" id="KW-0325">Glycoprotein</keyword>
<dbReference type="GO" id="GO:0005886">
    <property type="term" value="C:plasma membrane"/>
    <property type="evidence" value="ECO:0007669"/>
    <property type="project" value="UniProtKB-SubCell"/>
</dbReference>
<evidence type="ECO:0000256" key="6">
    <source>
        <dbReference type="ARBA" id="ARBA00023136"/>
    </source>
</evidence>
<protein>
    <submittedName>
        <fullName evidence="11">Variant surface glycoprotein 1125.5014</fullName>
    </submittedName>
</protein>
<reference evidence="11" key="1">
    <citation type="submission" date="2016-08" db="EMBL/GenBank/DDBJ databases">
        <title>VSG repertoire of Trypanosoma brucei EATRO 1125.</title>
        <authorList>
            <person name="Cross G.A."/>
        </authorList>
    </citation>
    <scope>NUCLEOTIDE SEQUENCE</scope>
    <source>
        <strain evidence="11">EATRO 1125</strain>
    </source>
</reference>
<evidence type="ECO:0000256" key="4">
    <source>
        <dbReference type="ARBA" id="ARBA00022622"/>
    </source>
</evidence>
<keyword evidence="3" id="KW-1003">Cell membrane</keyword>
<evidence type="ECO:0000256" key="9">
    <source>
        <dbReference type="SAM" id="SignalP"/>
    </source>
</evidence>
<feature type="domain" description="Trypanosome variant surface glycoprotein B-type N-terminal" evidence="10">
    <location>
        <begin position="18"/>
        <end position="367"/>
    </location>
</feature>
<sequence>MTPILLRILTVVLTVRTLETASAGNIQAAKNAQVFSALCDIVATAEGGSQLPTISDTSEADYDYIQKLNMTVATESWQKMFIEQAEPLKVFDDADKANQKNKGYEKLWPTWKKAVEAVKAKQKDAEIKDSRLKDLKGAAAVAARNQLILISAQAAAAMETAVSRTAQSDELTDAALNELLKEAVYGIRTGSETSYTVTNIFGAATTGSRTAACDSATPTSSAMPKTVLAALMCCCYKDQTTGVEEVCFTGLSITTAWNDGSTAPNPTDMQKISKKCGKHSSGEATSAVISRLLAGVKRLITTSNNDGYLGAYQGTGCNGQNTGGICVKIAQYKTDGESALKKLPWYSKLLDLKIKLEDREAKAAAAAMRSQFLRQLRNKAASVSSAVEIPISTEKTGETEKR</sequence>
<dbReference type="VEuPathDB" id="TriTrypDB:Tb427_000189000"/>
<dbReference type="AlphaFoldDB" id="A0A1J0RBN3"/>
<evidence type="ECO:0000256" key="2">
    <source>
        <dbReference type="ARBA" id="ARBA00004609"/>
    </source>
</evidence>
<feature type="chain" id="PRO_5012904601" evidence="9">
    <location>
        <begin position="24"/>
        <end position="402"/>
    </location>
</feature>
<organism evidence="11">
    <name type="scientific">Trypanosoma brucei</name>
    <dbReference type="NCBI Taxonomy" id="5691"/>
    <lineage>
        <taxon>Eukaryota</taxon>
        <taxon>Discoba</taxon>
        <taxon>Euglenozoa</taxon>
        <taxon>Kinetoplastea</taxon>
        <taxon>Metakinetoplastina</taxon>
        <taxon>Trypanosomatida</taxon>
        <taxon>Trypanosomatidae</taxon>
        <taxon>Trypanosoma</taxon>
    </lineage>
</organism>
<keyword evidence="4" id="KW-0336">GPI-anchor</keyword>
<evidence type="ECO:0000256" key="1">
    <source>
        <dbReference type="ARBA" id="ARBA00002523"/>
    </source>
</evidence>
<keyword evidence="8" id="KW-0449">Lipoprotein</keyword>
<dbReference type="InterPro" id="IPR025932">
    <property type="entry name" value="Trypano_VSG_B_N_dom"/>
</dbReference>
<keyword evidence="5 9" id="KW-0732">Signal</keyword>
<dbReference type="VEuPathDB" id="TriTrypDB:Tb927.11.20660"/>
<comment type="subcellular location">
    <subcellularLocation>
        <location evidence="2">Cell membrane</location>
        <topology evidence="2">Lipid-anchor</topology>
        <topology evidence="2">GPI-anchor</topology>
    </subcellularLocation>
</comment>
<accession>A0A1J0RBN3</accession>
<feature type="signal peptide" evidence="9">
    <location>
        <begin position="1"/>
        <end position="23"/>
    </location>
</feature>
<dbReference type="GO" id="GO:0098552">
    <property type="term" value="C:side of membrane"/>
    <property type="evidence" value="ECO:0007669"/>
    <property type="project" value="UniProtKB-KW"/>
</dbReference>
<keyword evidence="6" id="KW-0472">Membrane</keyword>
<proteinExistence type="predicted"/>
<dbReference type="EMBL" id="KX701234">
    <property type="protein sequence ID" value="APD75190.1"/>
    <property type="molecule type" value="Genomic_DNA"/>
</dbReference>
<evidence type="ECO:0000256" key="7">
    <source>
        <dbReference type="ARBA" id="ARBA00023180"/>
    </source>
</evidence>
<dbReference type="VEuPathDB" id="TriTrypDB:Tb1125.Tb11.v5.0974"/>